<organism evidence="1 2">
    <name type="scientific">Platysternon megacephalum</name>
    <name type="common">big-headed turtle</name>
    <dbReference type="NCBI Taxonomy" id="55544"/>
    <lineage>
        <taxon>Eukaryota</taxon>
        <taxon>Metazoa</taxon>
        <taxon>Chordata</taxon>
        <taxon>Craniata</taxon>
        <taxon>Vertebrata</taxon>
        <taxon>Euteleostomi</taxon>
        <taxon>Archelosauria</taxon>
        <taxon>Testudinata</taxon>
        <taxon>Testudines</taxon>
        <taxon>Cryptodira</taxon>
        <taxon>Durocryptodira</taxon>
        <taxon>Testudinoidea</taxon>
        <taxon>Platysternidae</taxon>
        <taxon>Platysternon</taxon>
    </lineage>
</organism>
<accession>A0A4D9EWI0</accession>
<dbReference type="Proteomes" id="UP000297703">
    <property type="component" value="Unassembled WGS sequence"/>
</dbReference>
<evidence type="ECO:0000313" key="2">
    <source>
        <dbReference type="Proteomes" id="UP000297703"/>
    </source>
</evidence>
<protein>
    <submittedName>
        <fullName evidence="1">Homer protein-like protein 1</fullName>
    </submittedName>
</protein>
<dbReference type="EMBL" id="QXTE01000003">
    <property type="protein sequence ID" value="TFK15781.1"/>
    <property type="molecule type" value="Genomic_DNA"/>
</dbReference>
<proteinExistence type="predicted"/>
<comment type="caution">
    <text evidence="1">The sequence shown here is derived from an EMBL/GenBank/DDBJ whole genome shotgun (WGS) entry which is preliminary data.</text>
</comment>
<dbReference type="AlphaFoldDB" id="A0A4D9EWI0"/>
<reference evidence="1 2" key="1">
    <citation type="submission" date="2019-04" db="EMBL/GenBank/DDBJ databases">
        <title>Draft genome of the big-headed turtle Platysternon megacephalum.</title>
        <authorList>
            <person name="Gong S."/>
        </authorList>
    </citation>
    <scope>NUCLEOTIDE SEQUENCE [LARGE SCALE GENOMIC DNA]</scope>
    <source>
        <strain evidence="1">DO16091913</strain>
        <tissue evidence="1">Muscle</tissue>
    </source>
</reference>
<reference evidence="1 2" key="2">
    <citation type="submission" date="2019-04" db="EMBL/GenBank/DDBJ databases">
        <title>The genome sequence of big-headed turtle.</title>
        <authorList>
            <person name="Gong S."/>
        </authorList>
    </citation>
    <scope>NUCLEOTIDE SEQUENCE [LARGE SCALE GENOMIC DNA]</scope>
    <source>
        <strain evidence="1">DO16091913</strain>
        <tissue evidence="1">Muscle</tissue>
    </source>
</reference>
<name>A0A4D9EWI0_9SAUR</name>
<evidence type="ECO:0000313" key="1">
    <source>
        <dbReference type="EMBL" id="TFK15781.1"/>
    </source>
</evidence>
<keyword evidence="2" id="KW-1185">Reference proteome</keyword>
<gene>
    <name evidence="1" type="ORF">DR999_PMT00663</name>
</gene>
<sequence>MHHITCIGIAHHQAICSLSPALEWEDSARDAADGRQIHGSLTGSLTGKVVHRYCHGTVEAKQADSIQPSAPLRLLLGAATQPSSTFTNPDAAACSLVASYLCHLAHLSCIAVASLLLPSS</sequence>